<name>A0A934U195_9NOCA</name>
<proteinExistence type="predicted"/>
<sequence length="175" mass="18667">MEVGVQERYEIGEVPPIGEVPKYMYASVIRRERFGDPKHAFATEVVETPAVGRGQVLVWVMAAGINYNNVWASLGYPVDVISARQKAGQPEDFHIGGSEGSGVVWAVGDGVTSVAVGDHVVLAGAQWDEQADDVRAGLDHPISTSMRAWGYETTTGLSHNSVWCPTSSAIPSPSG</sequence>
<evidence type="ECO:0000313" key="3">
    <source>
        <dbReference type="EMBL" id="MBJ8338369.1"/>
    </source>
</evidence>
<organism evidence="3 4">
    <name type="scientific">Antrihabitans stalagmiti</name>
    <dbReference type="NCBI Taxonomy" id="2799499"/>
    <lineage>
        <taxon>Bacteria</taxon>
        <taxon>Bacillati</taxon>
        <taxon>Actinomycetota</taxon>
        <taxon>Actinomycetes</taxon>
        <taxon>Mycobacteriales</taxon>
        <taxon>Nocardiaceae</taxon>
        <taxon>Antrihabitans</taxon>
    </lineage>
</organism>
<feature type="domain" description="Alcohol dehydrogenase-like N-terminal" evidence="2">
    <location>
        <begin position="52"/>
        <end position="173"/>
    </location>
</feature>
<keyword evidence="1" id="KW-0521">NADP</keyword>
<dbReference type="SUPFAM" id="SSF50129">
    <property type="entry name" value="GroES-like"/>
    <property type="match status" value="1"/>
</dbReference>
<evidence type="ECO:0000313" key="4">
    <source>
        <dbReference type="Proteomes" id="UP000655868"/>
    </source>
</evidence>
<accession>A0A934U195</accession>
<dbReference type="InterPro" id="IPR013154">
    <property type="entry name" value="ADH-like_N"/>
</dbReference>
<dbReference type="Pfam" id="PF08240">
    <property type="entry name" value="ADH_N"/>
    <property type="match status" value="1"/>
</dbReference>
<keyword evidence="4" id="KW-1185">Reference proteome</keyword>
<dbReference type="Gene3D" id="3.90.180.10">
    <property type="entry name" value="Medium-chain alcohol dehydrogenases, catalytic domain"/>
    <property type="match status" value="1"/>
</dbReference>
<dbReference type="RefSeq" id="WP_199703068.1">
    <property type="nucleotide sequence ID" value="NZ_JAEMNV010000002.1"/>
</dbReference>
<comment type="caution">
    <text evidence="3">The sequence shown here is derived from an EMBL/GenBank/DDBJ whole genome shotgun (WGS) entry which is preliminary data.</text>
</comment>
<evidence type="ECO:0000256" key="1">
    <source>
        <dbReference type="ARBA" id="ARBA00022857"/>
    </source>
</evidence>
<dbReference type="PANTHER" id="PTHR44154">
    <property type="entry name" value="QUINONE OXIDOREDUCTASE"/>
    <property type="match status" value="1"/>
</dbReference>
<reference evidence="3" key="1">
    <citation type="submission" date="2020-12" db="EMBL/GenBank/DDBJ databases">
        <title>Antrihabitans popcorni sp. nov. and Antrihabitans auranticaus sp. nov., isolated from a larva cave.</title>
        <authorList>
            <person name="Lee S.D."/>
            <person name="Kim I.S."/>
        </authorList>
    </citation>
    <scope>NUCLEOTIDE SEQUENCE</scope>
    <source>
        <strain evidence="3">YC3-6</strain>
    </source>
</reference>
<protein>
    <submittedName>
        <fullName evidence="3">Alcohol dehydrogenase catalytic domain-containing protein</fullName>
    </submittedName>
</protein>
<evidence type="ECO:0000259" key="2">
    <source>
        <dbReference type="Pfam" id="PF08240"/>
    </source>
</evidence>
<dbReference type="EMBL" id="JAEMNV010000002">
    <property type="protein sequence ID" value="MBJ8338369.1"/>
    <property type="molecule type" value="Genomic_DNA"/>
</dbReference>
<dbReference type="Proteomes" id="UP000655868">
    <property type="component" value="Unassembled WGS sequence"/>
</dbReference>
<dbReference type="InterPro" id="IPR011032">
    <property type="entry name" value="GroES-like_sf"/>
</dbReference>
<gene>
    <name evidence="3" type="ORF">JGU71_05700</name>
</gene>
<dbReference type="AlphaFoldDB" id="A0A934U195"/>
<dbReference type="PANTHER" id="PTHR44154:SF1">
    <property type="entry name" value="QUINONE OXIDOREDUCTASE"/>
    <property type="match status" value="1"/>
</dbReference>
<dbReference type="InterPro" id="IPR051603">
    <property type="entry name" value="Zinc-ADH_QOR/CCCR"/>
</dbReference>